<evidence type="ECO:0000313" key="2">
    <source>
        <dbReference type="Proteomes" id="UP000700334"/>
    </source>
</evidence>
<dbReference type="EMBL" id="JAGFMF010011681">
    <property type="protein sequence ID" value="KAG8516278.1"/>
    <property type="molecule type" value="Genomic_DNA"/>
</dbReference>
<comment type="caution">
    <text evidence="1">The sequence shown here is derived from an EMBL/GenBank/DDBJ whole genome shotgun (WGS) entry which is preliminary data.</text>
</comment>
<gene>
    <name evidence="1" type="ORF">J0S82_018925</name>
</gene>
<protein>
    <submittedName>
        <fullName evidence="1">Uncharacterized protein</fullName>
    </submittedName>
</protein>
<proteinExistence type="predicted"/>
<reference evidence="1" key="1">
    <citation type="journal article" date="2021" name="Evol. Appl.">
        <title>The genome of the Pyrenean desman and the effects of bottlenecks and inbreeding on the genomic landscape of an endangered species.</title>
        <authorList>
            <person name="Escoda L."/>
            <person name="Castresana J."/>
        </authorList>
    </citation>
    <scope>NUCLEOTIDE SEQUENCE</scope>
    <source>
        <strain evidence="1">IBE-C5619</strain>
    </source>
</reference>
<name>A0A8J6DS32_GALPY</name>
<accession>A0A8J6DS32</accession>
<dbReference type="Proteomes" id="UP000700334">
    <property type="component" value="Unassembled WGS sequence"/>
</dbReference>
<evidence type="ECO:0000313" key="1">
    <source>
        <dbReference type="EMBL" id="KAG8516278.1"/>
    </source>
</evidence>
<organism evidence="1 2">
    <name type="scientific">Galemys pyrenaicus</name>
    <name type="common">Iberian desman</name>
    <name type="synonym">Pyrenean desman</name>
    <dbReference type="NCBI Taxonomy" id="202257"/>
    <lineage>
        <taxon>Eukaryota</taxon>
        <taxon>Metazoa</taxon>
        <taxon>Chordata</taxon>
        <taxon>Craniata</taxon>
        <taxon>Vertebrata</taxon>
        <taxon>Euteleostomi</taxon>
        <taxon>Mammalia</taxon>
        <taxon>Eutheria</taxon>
        <taxon>Laurasiatheria</taxon>
        <taxon>Eulipotyphla</taxon>
        <taxon>Talpidae</taxon>
        <taxon>Galemys</taxon>
    </lineage>
</organism>
<sequence length="44" mass="5177">MRVVYSSLISLLHQNIPSNLQRLHFAQESTTVILTVKELFVWTY</sequence>
<keyword evidence="2" id="KW-1185">Reference proteome</keyword>
<dbReference type="AlphaFoldDB" id="A0A8J6DS32"/>